<dbReference type="AlphaFoldDB" id="A0A0H1B5R3"/>
<feature type="region of interest" description="Disordered" evidence="1">
    <location>
        <begin position="240"/>
        <end position="295"/>
    </location>
</feature>
<dbReference type="Proteomes" id="UP000053573">
    <property type="component" value="Unassembled WGS sequence"/>
</dbReference>
<evidence type="ECO:0000256" key="2">
    <source>
        <dbReference type="SAM" id="Phobius"/>
    </source>
</evidence>
<feature type="compositionally biased region" description="Pro residues" evidence="1">
    <location>
        <begin position="245"/>
        <end position="261"/>
    </location>
</feature>
<feature type="transmembrane region" description="Helical" evidence="2">
    <location>
        <begin position="157"/>
        <end position="181"/>
    </location>
</feature>
<evidence type="ECO:0000313" key="3">
    <source>
        <dbReference type="EMBL" id="KLJ06297.1"/>
    </source>
</evidence>
<feature type="transmembrane region" description="Helical" evidence="2">
    <location>
        <begin position="123"/>
        <end position="145"/>
    </location>
</feature>
<keyword evidence="2" id="KW-0472">Membrane</keyword>
<keyword evidence="2" id="KW-0812">Transmembrane</keyword>
<keyword evidence="4" id="KW-1185">Reference proteome</keyword>
<name>A0A0H1B5R3_9EURO</name>
<reference evidence="4" key="1">
    <citation type="journal article" date="2015" name="PLoS Genet.">
        <title>The dynamic genome and transcriptome of the human fungal pathogen Blastomyces and close relative Emmonsia.</title>
        <authorList>
            <person name="Munoz J.F."/>
            <person name="Gauthier G.M."/>
            <person name="Desjardins C.A."/>
            <person name="Gallo J.E."/>
            <person name="Holder J."/>
            <person name="Sullivan T.D."/>
            <person name="Marty A.J."/>
            <person name="Carmen J.C."/>
            <person name="Chen Z."/>
            <person name="Ding L."/>
            <person name="Gujja S."/>
            <person name="Magrini V."/>
            <person name="Misas E."/>
            <person name="Mitreva M."/>
            <person name="Priest M."/>
            <person name="Saif S."/>
            <person name="Whiston E.A."/>
            <person name="Young S."/>
            <person name="Zeng Q."/>
            <person name="Goldman W.E."/>
            <person name="Mardis E.R."/>
            <person name="Taylor J.W."/>
            <person name="McEwen J.G."/>
            <person name="Clay O.K."/>
            <person name="Klein B.S."/>
            <person name="Cuomo C.A."/>
        </authorList>
    </citation>
    <scope>NUCLEOTIDE SEQUENCE [LARGE SCALE GENOMIC DNA]</scope>
    <source>
        <strain evidence="4">UAMH 139</strain>
    </source>
</reference>
<evidence type="ECO:0000256" key="1">
    <source>
        <dbReference type="SAM" id="MobiDB-lite"/>
    </source>
</evidence>
<comment type="caution">
    <text evidence="3">The sequence shown here is derived from an EMBL/GenBank/DDBJ whole genome shotgun (WGS) entry which is preliminary data.</text>
</comment>
<dbReference type="EMBL" id="LDEV01003200">
    <property type="protein sequence ID" value="KLJ06297.1"/>
    <property type="molecule type" value="Genomic_DNA"/>
</dbReference>
<accession>A0A0H1B5R3</accession>
<proteinExistence type="predicted"/>
<evidence type="ECO:0000313" key="4">
    <source>
        <dbReference type="Proteomes" id="UP000053573"/>
    </source>
</evidence>
<feature type="transmembrane region" description="Helical" evidence="2">
    <location>
        <begin position="92"/>
        <end position="111"/>
    </location>
</feature>
<gene>
    <name evidence="3" type="ORF">EMPG_10281</name>
</gene>
<organism evidence="3 4">
    <name type="scientific">Blastomyces silverae</name>
    <dbReference type="NCBI Taxonomy" id="2060906"/>
    <lineage>
        <taxon>Eukaryota</taxon>
        <taxon>Fungi</taxon>
        <taxon>Dikarya</taxon>
        <taxon>Ascomycota</taxon>
        <taxon>Pezizomycotina</taxon>
        <taxon>Eurotiomycetes</taxon>
        <taxon>Eurotiomycetidae</taxon>
        <taxon>Onygenales</taxon>
        <taxon>Ajellomycetaceae</taxon>
        <taxon>Blastomyces</taxon>
    </lineage>
</organism>
<protein>
    <submittedName>
        <fullName evidence="3">Uncharacterized protein</fullName>
    </submittedName>
</protein>
<dbReference type="STRING" id="2060906.A0A0H1B5R3"/>
<keyword evidence="2" id="KW-1133">Transmembrane helix</keyword>
<feature type="transmembrane region" description="Helical" evidence="2">
    <location>
        <begin position="58"/>
        <end position="77"/>
    </location>
</feature>
<dbReference type="OrthoDB" id="4187946at2759"/>
<sequence>MSEAQDCNELHHRRVWLDSTEFKEDMEACERGGLNDELRKESNIHYAMEYYRQPVQKGWISFGLLFLLPVVLHIIGACTSDTFLKSVQQGDIAALAFIVLGAFFTYFSLWYQREDRHRPCLRVKIIHTASSLVGAGLNVALAAYLRADKEKLDSDPPATISVLAMALASPFVHVGSLQLLLKGVSGNLDKTEWADLLRLVRCSIPPENVAWQSLPDQERAWVESKRAEYLTRRCQELNSTASAPAPTPIPNPSLPAPPHLPPAIASGRATPEGSSGAPSRRSSRPRRRTELYGRP</sequence>